<evidence type="ECO:0000313" key="1">
    <source>
        <dbReference type="EMBL" id="GFF15305.1"/>
    </source>
</evidence>
<dbReference type="AlphaFoldDB" id="A0A5M3YPA5"/>
<proteinExistence type="predicted"/>
<comment type="caution">
    <text evidence="1">The sequence shown here is derived from an EMBL/GenBank/DDBJ whole genome shotgun (WGS) entry which is preliminary data.</text>
</comment>
<gene>
    <name evidence="1" type="ORF">ATEIFO6365_0004042400</name>
</gene>
<dbReference type="Proteomes" id="UP000452235">
    <property type="component" value="Unassembled WGS sequence"/>
</dbReference>
<organism evidence="1 2">
    <name type="scientific">Aspergillus terreus</name>
    <dbReference type="NCBI Taxonomy" id="33178"/>
    <lineage>
        <taxon>Eukaryota</taxon>
        <taxon>Fungi</taxon>
        <taxon>Dikarya</taxon>
        <taxon>Ascomycota</taxon>
        <taxon>Pezizomycotina</taxon>
        <taxon>Eurotiomycetes</taxon>
        <taxon>Eurotiomycetidae</taxon>
        <taxon>Eurotiales</taxon>
        <taxon>Aspergillaceae</taxon>
        <taxon>Aspergillus</taxon>
        <taxon>Aspergillus subgen. Circumdati</taxon>
    </lineage>
</organism>
<reference evidence="1 2" key="1">
    <citation type="submission" date="2020-01" db="EMBL/GenBank/DDBJ databases">
        <title>Aspergillus terreus IFO 6365 whole genome shotgun sequence.</title>
        <authorList>
            <person name="Kanamasa S."/>
            <person name="Takahashi H."/>
        </authorList>
    </citation>
    <scope>NUCLEOTIDE SEQUENCE [LARGE SCALE GENOMIC DNA]</scope>
    <source>
        <strain evidence="1 2">IFO 6365</strain>
    </source>
</reference>
<dbReference type="VEuPathDB" id="FungiDB:ATEG_09083"/>
<evidence type="ECO:0000313" key="2">
    <source>
        <dbReference type="Proteomes" id="UP000452235"/>
    </source>
</evidence>
<accession>A0A5M3YPA5</accession>
<sequence length="328" mass="36694">MATYRTDASPDRATARTHQRAQSEPLSPVISDRYDIMADLPQGYQLRSFRSCSTPKQLQNAVRAIYEQLEYDNGEGNQWLVIRGLSQAAIERLSNRTGCLAGIPIRFMWVGTTGLIKVVPTGAHDITTSELRSYIEDQRRQMGMPRLDILWGSTVTTPGTVTTHGKEADECIYPRGREPLGGQFRGWPTLVVETGVSESLAKLRRDATWWFQNSSGDTRIVLLISIKRSTKQITIEKWQLAPPNLPRPLTRQAIAQLCQQPDQMPPLVQQQPSNQFALSIQEIVITPTEITGGPLVIPFQAMADRQPTGSEGDVVINNQGWREITRCV</sequence>
<dbReference type="EMBL" id="BLJY01000004">
    <property type="protein sequence ID" value="GFF15305.1"/>
    <property type="molecule type" value="Genomic_DNA"/>
</dbReference>
<dbReference type="OrthoDB" id="76567at2759"/>
<protein>
    <submittedName>
        <fullName evidence="1">Uncharacterized protein</fullName>
    </submittedName>
</protein>
<keyword evidence="2" id="KW-1185">Reference proteome</keyword>
<name>A0A5M3YPA5_ASPTE</name>